<evidence type="ECO:0000313" key="3">
    <source>
        <dbReference type="EMBL" id="OGY40332.1"/>
    </source>
</evidence>
<evidence type="ECO:0000313" key="4">
    <source>
        <dbReference type="Proteomes" id="UP000178570"/>
    </source>
</evidence>
<name>A0A1G1XK51_9BACT</name>
<keyword evidence="1" id="KW-0433">Leucine-rich repeat</keyword>
<evidence type="ECO:0008006" key="5">
    <source>
        <dbReference type="Google" id="ProtNLM"/>
    </source>
</evidence>
<dbReference type="AlphaFoldDB" id="A0A1G1XK51"/>
<dbReference type="EMBL" id="MHHY01000009">
    <property type="protein sequence ID" value="OGY40332.1"/>
    <property type="molecule type" value="Genomic_DNA"/>
</dbReference>
<dbReference type="InterPro" id="IPR032675">
    <property type="entry name" value="LRR_dom_sf"/>
</dbReference>
<dbReference type="PANTHER" id="PTHR48051">
    <property type="match status" value="1"/>
</dbReference>
<dbReference type="InterPro" id="IPR050216">
    <property type="entry name" value="LRR_domain-containing"/>
</dbReference>
<dbReference type="SUPFAM" id="SSF52058">
    <property type="entry name" value="L domain-like"/>
    <property type="match status" value="1"/>
</dbReference>
<dbReference type="InterPro" id="IPR001611">
    <property type="entry name" value="Leu-rich_rpt"/>
</dbReference>
<reference evidence="3 4" key="1">
    <citation type="journal article" date="2016" name="Nat. Commun.">
        <title>Thousands of microbial genomes shed light on interconnected biogeochemical processes in an aquifer system.</title>
        <authorList>
            <person name="Anantharaman K."/>
            <person name="Brown C.T."/>
            <person name="Hug L.A."/>
            <person name="Sharon I."/>
            <person name="Castelle C.J."/>
            <person name="Probst A.J."/>
            <person name="Thomas B.C."/>
            <person name="Singh A."/>
            <person name="Wilkins M.J."/>
            <person name="Karaoz U."/>
            <person name="Brodie E.L."/>
            <person name="Williams K.H."/>
            <person name="Hubbard S.S."/>
            <person name="Banfield J.F."/>
        </authorList>
    </citation>
    <scope>NUCLEOTIDE SEQUENCE [LARGE SCALE GENOMIC DNA]</scope>
</reference>
<dbReference type="STRING" id="1797529.A2570_03585"/>
<dbReference type="PANTHER" id="PTHR48051:SF1">
    <property type="entry name" value="RAS SUPPRESSOR PROTEIN 1"/>
    <property type="match status" value="1"/>
</dbReference>
<comment type="caution">
    <text evidence="3">The sequence shown here is derived from an EMBL/GenBank/DDBJ whole genome shotgun (WGS) entry which is preliminary data.</text>
</comment>
<dbReference type="FunFam" id="3.80.10.10:FF:000041">
    <property type="entry name" value="LRR receptor-like serine/threonine-protein kinase ERECTA"/>
    <property type="match status" value="1"/>
</dbReference>
<accession>A0A1G1XK51</accession>
<dbReference type="GO" id="GO:0005737">
    <property type="term" value="C:cytoplasm"/>
    <property type="evidence" value="ECO:0007669"/>
    <property type="project" value="TreeGrafter"/>
</dbReference>
<dbReference type="Pfam" id="PF13855">
    <property type="entry name" value="LRR_8"/>
    <property type="match status" value="1"/>
</dbReference>
<proteinExistence type="predicted"/>
<evidence type="ECO:0000256" key="2">
    <source>
        <dbReference type="ARBA" id="ARBA00022737"/>
    </source>
</evidence>
<evidence type="ECO:0000256" key="1">
    <source>
        <dbReference type="ARBA" id="ARBA00022614"/>
    </source>
</evidence>
<dbReference type="Gene3D" id="3.80.10.10">
    <property type="entry name" value="Ribonuclease Inhibitor"/>
    <property type="match status" value="1"/>
</dbReference>
<dbReference type="Proteomes" id="UP000178570">
    <property type="component" value="Unassembled WGS sequence"/>
</dbReference>
<protein>
    <recommendedName>
        <fullName evidence="5">Leucine-rich repeat-containing N-terminal plant-type domain-containing protein</fullName>
    </recommendedName>
</protein>
<organism evidence="3 4">
    <name type="scientific">Candidatus Brennerbacteria bacterium RIFOXYD1_FULL_41_16</name>
    <dbReference type="NCBI Taxonomy" id="1797529"/>
    <lineage>
        <taxon>Bacteria</taxon>
        <taxon>Candidatus Brenneribacteriota</taxon>
    </lineage>
</organism>
<sequence>MIKLIFLLIVPLIFAGSILISQIVQREPQKITQIIPDNFLNTITGSKTLNLSNKGLKSLPAEIGNLSKTEEFYVDHNQLTGALPAEIRKMSNLRIIDASDNQLTGIPAEIGQLYKLEAIDFSNNKIDTFPNEIANLKNNLKTLNLKNNTFSETSIGQLKTMLPNTEIIY</sequence>
<gene>
    <name evidence="3" type="ORF">A2570_03585</name>
</gene>
<keyword evidence="2" id="KW-0677">Repeat</keyword>